<dbReference type="AlphaFoldDB" id="A0A915B578"/>
<evidence type="ECO:0000256" key="1">
    <source>
        <dbReference type="SAM" id="Phobius"/>
    </source>
</evidence>
<sequence length="100" mass="11448">YVVTQIVCAYVFTFFIQGITIAWIGLYNPDAGAVTCAKTNYMPGELYTLLVFIRVSAASLSILFMFITLVKLRVRVETSSQYRTDAQLRAFMRRQRSFTN</sequence>
<keyword evidence="1" id="KW-0812">Transmembrane</keyword>
<keyword evidence="2" id="KW-1185">Reference proteome</keyword>
<feature type="transmembrane region" description="Helical" evidence="1">
    <location>
        <begin position="46"/>
        <end position="70"/>
    </location>
</feature>
<name>A0A915B578_PARUN</name>
<reference evidence="3" key="1">
    <citation type="submission" date="2022-11" db="UniProtKB">
        <authorList>
            <consortium name="WormBaseParasite"/>
        </authorList>
    </citation>
    <scope>IDENTIFICATION</scope>
</reference>
<keyword evidence="1" id="KW-0472">Membrane</keyword>
<evidence type="ECO:0000313" key="3">
    <source>
        <dbReference type="WBParaSite" id="PgR027_g068_t01"/>
    </source>
</evidence>
<keyword evidence="1" id="KW-1133">Transmembrane helix</keyword>
<dbReference type="WBParaSite" id="PgR027_g068_t01">
    <property type="protein sequence ID" value="PgR027_g068_t01"/>
    <property type="gene ID" value="PgR027_g068"/>
</dbReference>
<organism evidence="2 3">
    <name type="scientific">Parascaris univalens</name>
    <name type="common">Nematode worm</name>
    <dbReference type="NCBI Taxonomy" id="6257"/>
    <lineage>
        <taxon>Eukaryota</taxon>
        <taxon>Metazoa</taxon>
        <taxon>Ecdysozoa</taxon>
        <taxon>Nematoda</taxon>
        <taxon>Chromadorea</taxon>
        <taxon>Rhabditida</taxon>
        <taxon>Spirurina</taxon>
        <taxon>Ascaridomorpha</taxon>
        <taxon>Ascaridoidea</taxon>
        <taxon>Ascarididae</taxon>
        <taxon>Parascaris</taxon>
    </lineage>
</organism>
<dbReference type="Proteomes" id="UP000887569">
    <property type="component" value="Unplaced"/>
</dbReference>
<evidence type="ECO:0000313" key="2">
    <source>
        <dbReference type="Proteomes" id="UP000887569"/>
    </source>
</evidence>
<accession>A0A915B578</accession>
<protein>
    <submittedName>
        <fullName evidence="3">Uncharacterized protein</fullName>
    </submittedName>
</protein>
<proteinExistence type="predicted"/>
<feature type="transmembrane region" description="Helical" evidence="1">
    <location>
        <begin position="7"/>
        <end position="26"/>
    </location>
</feature>